<keyword evidence="5" id="KW-1185">Reference proteome</keyword>
<organism evidence="4 5">
    <name type="scientific">Podospora didyma</name>
    <dbReference type="NCBI Taxonomy" id="330526"/>
    <lineage>
        <taxon>Eukaryota</taxon>
        <taxon>Fungi</taxon>
        <taxon>Dikarya</taxon>
        <taxon>Ascomycota</taxon>
        <taxon>Pezizomycotina</taxon>
        <taxon>Sordariomycetes</taxon>
        <taxon>Sordariomycetidae</taxon>
        <taxon>Sordariales</taxon>
        <taxon>Podosporaceae</taxon>
        <taxon>Podospora</taxon>
    </lineage>
</organism>
<dbReference type="GO" id="GO:0016236">
    <property type="term" value="P:macroautophagy"/>
    <property type="evidence" value="ECO:0007669"/>
    <property type="project" value="TreeGrafter"/>
</dbReference>
<dbReference type="SUPFAM" id="SSF82153">
    <property type="entry name" value="FAS1 domain"/>
    <property type="match status" value="2"/>
</dbReference>
<feature type="signal peptide" evidence="2">
    <location>
        <begin position="1"/>
        <end position="17"/>
    </location>
</feature>
<proteinExistence type="predicted"/>
<dbReference type="PANTHER" id="PTHR10900">
    <property type="entry name" value="PERIOSTIN-RELATED"/>
    <property type="match status" value="1"/>
</dbReference>
<dbReference type="GO" id="GO:0000329">
    <property type="term" value="C:fungal-type vacuole membrane"/>
    <property type="evidence" value="ECO:0007669"/>
    <property type="project" value="TreeGrafter"/>
</dbReference>
<dbReference type="Gene3D" id="2.30.180.10">
    <property type="entry name" value="FAS1 domain"/>
    <property type="match status" value="2"/>
</dbReference>
<evidence type="ECO:0000256" key="2">
    <source>
        <dbReference type="SAM" id="SignalP"/>
    </source>
</evidence>
<feature type="domain" description="FAS1" evidence="3">
    <location>
        <begin position="17"/>
        <end position="170"/>
    </location>
</feature>
<feature type="chain" id="PRO_5042088108" evidence="2">
    <location>
        <begin position="18"/>
        <end position="385"/>
    </location>
</feature>
<keyword evidence="2" id="KW-0732">Signal</keyword>
<name>A0AAE0K5I0_9PEZI</name>
<comment type="caution">
    <text evidence="4">The sequence shown here is derived from an EMBL/GenBank/DDBJ whole genome shotgun (WGS) entry which is preliminary data.</text>
</comment>
<dbReference type="PROSITE" id="PS50213">
    <property type="entry name" value="FAS1"/>
    <property type="match status" value="2"/>
</dbReference>
<dbReference type="PANTHER" id="PTHR10900:SF77">
    <property type="entry name" value="FI19380P1"/>
    <property type="match status" value="1"/>
</dbReference>
<evidence type="ECO:0000313" key="4">
    <source>
        <dbReference type="EMBL" id="KAK3370449.1"/>
    </source>
</evidence>
<dbReference type="EMBL" id="JAULSW010000009">
    <property type="protein sequence ID" value="KAK3370449.1"/>
    <property type="molecule type" value="Genomic_DNA"/>
</dbReference>
<gene>
    <name evidence="4" type="ORF">B0H63DRAFT_528169</name>
</gene>
<accession>A0AAE0K5I0</accession>
<dbReference type="FunFam" id="2.30.180.10:FF:000032">
    <property type="entry name" value="Fasciclin domain-containing protein, putative"/>
    <property type="match status" value="1"/>
</dbReference>
<evidence type="ECO:0000256" key="1">
    <source>
        <dbReference type="SAM" id="MobiDB-lite"/>
    </source>
</evidence>
<dbReference type="InterPro" id="IPR000782">
    <property type="entry name" value="FAS1_domain"/>
</dbReference>
<evidence type="ECO:0000313" key="5">
    <source>
        <dbReference type="Proteomes" id="UP001285441"/>
    </source>
</evidence>
<dbReference type="AlphaFoldDB" id="A0AAE0K5I0"/>
<dbReference type="InterPro" id="IPR050904">
    <property type="entry name" value="Adhesion/Biosynth-related"/>
</dbReference>
<reference evidence="4" key="2">
    <citation type="submission" date="2023-06" db="EMBL/GenBank/DDBJ databases">
        <authorList>
            <consortium name="Lawrence Berkeley National Laboratory"/>
            <person name="Haridas S."/>
            <person name="Hensen N."/>
            <person name="Bonometti L."/>
            <person name="Westerberg I."/>
            <person name="Brannstrom I.O."/>
            <person name="Guillou S."/>
            <person name="Cros-Aarteil S."/>
            <person name="Calhoun S."/>
            <person name="Kuo A."/>
            <person name="Mondo S."/>
            <person name="Pangilinan J."/>
            <person name="Riley R."/>
            <person name="LaButti K."/>
            <person name="Andreopoulos B."/>
            <person name="Lipzen A."/>
            <person name="Chen C."/>
            <person name="Yanf M."/>
            <person name="Daum C."/>
            <person name="Ng V."/>
            <person name="Clum A."/>
            <person name="Steindorff A."/>
            <person name="Ohm R."/>
            <person name="Martin F."/>
            <person name="Silar P."/>
            <person name="Natvig D."/>
            <person name="Lalanne C."/>
            <person name="Gautier V."/>
            <person name="Ament-velasquez S.L."/>
            <person name="Kruys A."/>
            <person name="Hutchinson M.I."/>
            <person name="Powell A.J."/>
            <person name="Barry K."/>
            <person name="Miller A.N."/>
            <person name="Grigoriev I.V."/>
            <person name="Debuchy R."/>
            <person name="Gladieux P."/>
            <person name="Thoren M.H."/>
            <person name="Johannesson H."/>
        </authorList>
    </citation>
    <scope>NUCLEOTIDE SEQUENCE</scope>
    <source>
        <strain evidence="4">CBS 232.78</strain>
    </source>
</reference>
<dbReference type="SMART" id="SM00554">
    <property type="entry name" value="FAS1"/>
    <property type="match status" value="2"/>
</dbReference>
<protein>
    <submittedName>
        <fullName evidence="4">FAS1 domain-containing protein</fullName>
    </submittedName>
</protein>
<dbReference type="InterPro" id="IPR036378">
    <property type="entry name" value="FAS1_dom_sf"/>
</dbReference>
<dbReference type="Proteomes" id="UP001285441">
    <property type="component" value="Unassembled WGS sequence"/>
</dbReference>
<sequence>MLSSAFCPLAFALGVSAKTLTDVLYTQNDTLSILNSYLASQQALFDTLINTSNITILAPSNNALSALLGSSSFDDEIAADSGVLTALLNYHIFNGTYYTSNFTNADRPVFVRTLLSNATYTNVTGGQRVEGSTDENGNVKFTSGSGTESKVQTSNFNYTGGTVHVIDKALSVPSNLTTTLTAANLTAAVGAIDQAGVGNTLNQENEVTILAPSNAGFEAIGNLIAKMTAEDLSTVLSYHVIKGKVLYSGSITNGSEMTSQGTNVHFKVEGGDIFVNSAKVIQTNLLCNNGVVHIIDNVLNPENTTGKPNPTASTQAPAFSGASTTGGVPFTSGVIGPKPTAASAVGATATVTVPAAPATALAAPMRTGAVRVVALFGGAAVLANW</sequence>
<dbReference type="Pfam" id="PF02469">
    <property type="entry name" value="Fasciclin"/>
    <property type="match status" value="2"/>
</dbReference>
<reference evidence="4" key="1">
    <citation type="journal article" date="2023" name="Mol. Phylogenet. Evol.">
        <title>Genome-scale phylogeny and comparative genomics of the fungal order Sordariales.</title>
        <authorList>
            <person name="Hensen N."/>
            <person name="Bonometti L."/>
            <person name="Westerberg I."/>
            <person name="Brannstrom I.O."/>
            <person name="Guillou S."/>
            <person name="Cros-Aarteil S."/>
            <person name="Calhoun S."/>
            <person name="Haridas S."/>
            <person name="Kuo A."/>
            <person name="Mondo S."/>
            <person name="Pangilinan J."/>
            <person name="Riley R."/>
            <person name="LaButti K."/>
            <person name="Andreopoulos B."/>
            <person name="Lipzen A."/>
            <person name="Chen C."/>
            <person name="Yan M."/>
            <person name="Daum C."/>
            <person name="Ng V."/>
            <person name="Clum A."/>
            <person name="Steindorff A."/>
            <person name="Ohm R.A."/>
            <person name="Martin F."/>
            <person name="Silar P."/>
            <person name="Natvig D.O."/>
            <person name="Lalanne C."/>
            <person name="Gautier V."/>
            <person name="Ament-Velasquez S.L."/>
            <person name="Kruys A."/>
            <person name="Hutchinson M.I."/>
            <person name="Powell A.J."/>
            <person name="Barry K."/>
            <person name="Miller A.N."/>
            <person name="Grigoriev I.V."/>
            <person name="Debuchy R."/>
            <person name="Gladieux P."/>
            <person name="Hiltunen Thoren M."/>
            <person name="Johannesson H."/>
        </authorList>
    </citation>
    <scope>NUCLEOTIDE SEQUENCE</scope>
    <source>
        <strain evidence="4">CBS 232.78</strain>
    </source>
</reference>
<feature type="region of interest" description="Disordered" evidence="1">
    <location>
        <begin position="303"/>
        <end position="323"/>
    </location>
</feature>
<feature type="domain" description="FAS1" evidence="3">
    <location>
        <begin position="172"/>
        <end position="299"/>
    </location>
</feature>
<evidence type="ECO:0000259" key="3">
    <source>
        <dbReference type="PROSITE" id="PS50213"/>
    </source>
</evidence>